<gene>
    <name evidence="3" type="ORF">KC640_00910</name>
</gene>
<dbReference type="GO" id="GO:0030435">
    <property type="term" value="P:sporulation resulting in formation of a cellular spore"/>
    <property type="evidence" value="ECO:0007669"/>
    <property type="project" value="InterPro"/>
</dbReference>
<sequence>MLRSRKLIVAALLLFTIIAPVLLGMRVTHVDARTLDEIQDEIEKQKQALGNVNASLTAAENALKSSQNSLSNAQGEIPRLEAEIAQIQAEIDLNKVQIQVAEETEKLKTLEQEERETRQDSAVKQAYVDWRSEQQVMKALVVGTADNVRAEVYQSQVAKQELNGIEILGSEIDELKDNIDELEGTTTDLETKNADLTNRKAQLEAQIIALRNSVNWSNGQVAGLRSQATVLQANIDQLSAEQKALQDYEAWLLGQGGNGGSQPLSPGQIYFTGAGRELYTGHGVGMSQYGAYGLAQNGWGASQILTHYYTGVVVGQYPASQEITIKYCQGSPVFAAYQNGCMSGGVYYGPEVVERVSLDQYLAGLGEMPNSWPLEARKAQMIAARTYALRYTANGNPNNPICLTTYCQVSYIKSGDVAEMDAVQQTKDLVITYGGNLIEALYSADNNNGWGTA</sequence>
<accession>A0A955KZ68</accession>
<dbReference type="Proteomes" id="UP000760819">
    <property type="component" value="Unassembled WGS sequence"/>
</dbReference>
<proteinExistence type="predicted"/>
<dbReference type="AlphaFoldDB" id="A0A955KZ68"/>
<dbReference type="InterPro" id="IPR013693">
    <property type="entry name" value="SpoIID/LytB_N"/>
</dbReference>
<evidence type="ECO:0000259" key="2">
    <source>
        <dbReference type="Pfam" id="PF08486"/>
    </source>
</evidence>
<evidence type="ECO:0000313" key="3">
    <source>
        <dbReference type="EMBL" id="MCA9378964.1"/>
    </source>
</evidence>
<feature type="coiled-coil region" evidence="1">
    <location>
        <begin position="35"/>
        <end position="120"/>
    </location>
</feature>
<evidence type="ECO:0000256" key="1">
    <source>
        <dbReference type="SAM" id="Coils"/>
    </source>
</evidence>
<dbReference type="SUPFAM" id="SSF57997">
    <property type="entry name" value="Tropomyosin"/>
    <property type="match status" value="1"/>
</dbReference>
<protein>
    <submittedName>
        <fullName evidence="3">SpoIID/LytB domain-containing protein</fullName>
    </submittedName>
</protein>
<evidence type="ECO:0000313" key="4">
    <source>
        <dbReference type="Proteomes" id="UP000760819"/>
    </source>
</evidence>
<dbReference type="NCBIfam" id="TIGR02669">
    <property type="entry name" value="SpoIID_LytB"/>
    <property type="match status" value="1"/>
</dbReference>
<feature type="coiled-coil region" evidence="1">
    <location>
        <begin position="165"/>
        <end position="241"/>
    </location>
</feature>
<dbReference type="Pfam" id="PF08486">
    <property type="entry name" value="SpoIID"/>
    <property type="match status" value="1"/>
</dbReference>
<keyword evidence="1" id="KW-0175">Coiled coil</keyword>
<organism evidence="3 4">
    <name type="scientific">Candidatus Dojkabacteria bacterium</name>
    <dbReference type="NCBI Taxonomy" id="2099670"/>
    <lineage>
        <taxon>Bacteria</taxon>
        <taxon>Candidatus Dojkabacteria</taxon>
    </lineage>
</organism>
<feature type="non-terminal residue" evidence="3">
    <location>
        <position position="453"/>
    </location>
</feature>
<dbReference type="PANTHER" id="PTHR47270">
    <property type="entry name" value="PROTEIN MLP1-LIKE"/>
    <property type="match status" value="1"/>
</dbReference>
<comment type="caution">
    <text evidence="3">The sequence shown here is derived from an EMBL/GenBank/DDBJ whole genome shotgun (WGS) entry which is preliminary data.</text>
</comment>
<name>A0A955KZ68_9BACT</name>
<feature type="domain" description="Sporulation stage II protein D amidase enhancer LytB N-terminal" evidence="2">
    <location>
        <begin position="351"/>
        <end position="433"/>
    </location>
</feature>
<dbReference type="InterPro" id="IPR013486">
    <property type="entry name" value="SpoIID/LytB"/>
</dbReference>
<reference evidence="3" key="2">
    <citation type="journal article" date="2021" name="Microbiome">
        <title>Successional dynamics and alternative stable states in a saline activated sludge microbial community over 9 years.</title>
        <authorList>
            <person name="Wang Y."/>
            <person name="Ye J."/>
            <person name="Ju F."/>
            <person name="Liu L."/>
            <person name="Boyd J.A."/>
            <person name="Deng Y."/>
            <person name="Parks D.H."/>
            <person name="Jiang X."/>
            <person name="Yin X."/>
            <person name="Woodcroft B.J."/>
            <person name="Tyson G.W."/>
            <person name="Hugenholtz P."/>
            <person name="Polz M.F."/>
            <person name="Zhang T."/>
        </authorList>
    </citation>
    <scope>NUCLEOTIDE SEQUENCE</scope>
    <source>
        <strain evidence="3">HKST-UBA12</strain>
    </source>
</reference>
<dbReference type="Gene3D" id="1.20.5.340">
    <property type="match status" value="1"/>
</dbReference>
<dbReference type="EMBL" id="JAGQLI010000046">
    <property type="protein sequence ID" value="MCA9378964.1"/>
    <property type="molecule type" value="Genomic_DNA"/>
</dbReference>
<reference evidence="3" key="1">
    <citation type="submission" date="2020-04" db="EMBL/GenBank/DDBJ databases">
        <authorList>
            <person name="Zhang T."/>
        </authorList>
    </citation>
    <scope>NUCLEOTIDE SEQUENCE</scope>
    <source>
        <strain evidence="3">HKST-UBA12</strain>
    </source>
</reference>
<dbReference type="PANTHER" id="PTHR47270:SF3">
    <property type="entry name" value="HYPOTETICAL PROTEIN"/>
    <property type="match status" value="1"/>
</dbReference>